<dbReference type="SUPFAM" id="SSF144091">
    <property type="entry name" value="Rhomboid-like"/>
    <property type="match status" value="1"/>
</dbReference>
<evidence type="ECO:0000313" key="6">
    <source>
        <dbReference type="EMBL" id="MBC5841108.1"/>
    </source>
</evidence>
<comment type="subcellular location">
    <subcellularLocation>
        <location evidence="1">Membrane</location>
        <topology evidence="1">Multi-pass membrane protein</topology>
    </subcellularLocation>
</comment>
<dbReference type="RefSeq" id="WP_187009703.1">
    <property type="nucleotide sequence ID" value="NZ_JACRUI010000002.1"/>
</dbReference>
<evidence type="ECO:0000256" key="3">
    <source>
        <dbReference type="ARBA" id="ARBA00022989"/>
    </source>
</evidence>
<reference evidence="6 7" key="1">
    <citation type="submission" date="2020-08" db="EMBL/GenBank/DDBJ databases">
        <title>Description of novel Flavobacterium F-380 isolate.</title>
        <authorList>
            <person name="Saticioglu I.B."/>
            <person name="Duman M."/>
            <person name="Altun S."/>
        </authorList>
    </citation>
    <scope>NUCLEOTIDE SEQUENCE [LARGE SCALE GENOMIC DNA]</scope>
    <source>
        <strain evidence="6 7">F-380</strain>
    </source>
</reference>
<keyword evidence="4 5" id="KW-0472">Membrane</keyword>
<feature type="transmembrane region" description="Helical" evidence="5">
    <location>
        <begin position="71"/>
        <end position="95"/>
    </location>
</feature>
<gene>
    <name evidence="6" type="ORF">H8R23_06795</name>
</gene>
<keyword evidence="7" id="KW-1185">Reference proteome</keyword>
<evidence type="ECO:0000313" key="7">
    <source>
        <dbReference type="Proteomes" id="UP000629963"/>
    </source>
</evidence>
<proteinExistence type="predicted"/>
<keyword evidence="3 5" id="KW-1133">Transmembrane helix</keyword>
<evidence type="ECO:0000256" key="4">
    <source>
        <dbReference type="ARBA" id="ARBA00023136"/>
    </source>
</evidence>
<feature type="transmembrane region" description="Helical" evidence="5">
    <location>
        <begin position="12"/>
        <end position="35"/>
    </location>
</feature>
<dbReference type="InterPro" id="IPR035952">
    <property type="entry name" value="Rhomboid-like_sf"/>
</dbReference>
<organism evidence="6 7">
    <name type="scientific">Flavobacterium kayseriense</name>
    <dbReference type="NCBI Taxonomy" id="2764714"/>
    <lineage>
        <taxon>Bacteria</taxon>
        <taxon>Pseudomonadati</taxon>
        <taxon>Bacteroidota</taxon>
        <taxon>Flavobacteriia</taxon>
        <taxon>Flavobacteriales</taxon>
        <taxon>Flavobacteriaceae</taxon>
        <taxon>Flavobacterium</taxon>
    </lineage>
</organism>
<accession>A0ABR7J6M7</accession>
<sequence>MKSRLLNKLNKYIAIMILNSLLFAPWALVFDIFNPEVFRNIGDIQEYGDYLVRLLTIVFLITDFQKEKLNYVILACISSLFYPLLGIIIFGLLYLEKQSEEAST</sequence>
<keyword evidence="2 5" id="KW-0812">Transmembrane</keyword>
<evidence type="ECO:0000256" key="5">
    <source>
        <dbReference type="SAM" id="Phobius"/>
    </source>
</evidence>
<evidence type="ECO:0000256" key="1">
    <source>
        <dbReference type="ARBA" id="ARBA00004141"/>
    </source>
</evidence>
<comment type="caution">
    <text evidence="6">The sequence shown here is derived from an EMBL/GenBank/DDBJ whole genome shotgun (WGS) entry which is preliminary data.</text>
</comment>
<name>A0ABR7J6M7_9FLAO</name>
<dbReference type="Proteomes" id="UP000629963">
    <property type="component" value="Unassembled WGS sequence"/>
</dbReference>
<protein>
    <submittedName>
        <fullName evidence="6">Uncharacterized protein</fullName>
    </submittedName>
</protein>
<dbReference type="EMBL" id="JACRUJ010000002">
    <property type="protein sequence ID" value="MBC5841108.1"/>
    <property type="molecule type" value="Genomic_DNA"/>
</dbReference>
<evidence type="ECO:0000256" key="2">
    <source>
        <dbReference type="ARBA" id="ARBA00022692"/>
    </source>
</evidence>